<dbReference type="KEGG" id="amij:EQM06_05785"/>
<dbReference type="GO" id="GO:0016757">
    <property type="term" value="F:glycosyltransferase activity"/>
    <property type="evidence" value="ECO:0007669"/>
    <property type="project" value="UniProtKB-KW"/>
</dbReference>
<dbReference type="Gene3D" id="3.90.550.10">
    <property type="entry name" value="Spore Coat Polysaccharide Biosynthesis Protein SpsA, Chain A"/>
    <property type="match status" value="1"/>
</dbReference>
<gene>
    <name evidence="4" type="ORF">EQM06_05785</name>
</gene>
<keyword evidence="2 4" id="KW-0808">Transferase</keyword>
<keyword evidence="1" id="KW-0328">Glycosyltransferase</keyword>
<sequence>MNEKHERIPIFFAIDDGYAPFLSVALASIIQNASREYMYKITVLHQNLSKTNQERLAALGAEHVEIQFVPMENRLEGITDRIGNRLRADFFTLTIFFRLFIPVMFPEYDKAIYLDSDVVVPGDISELYRTELGDHLLAAAADHSVAGVPPFVDYIENGVGVKKDQYINSGVLLMNLKKMRESRLEHRVLELMDTYHFDCIAPDQDYLNVLCNDRIVYLPPFWDAMPAEAAEPIENPKLIHYNLFAKPWCYDHVQYESYFWKYARHSGYMKEIMNCKELYGEKERQSDRECLELMLERAKAIAAAELNFKSVFNSGREKRL</sequence>
<evidence type="ECO:0000256" key="2">
    <source>
        <dbReference type="ARBA" id="ARBA00022679"/>
    </source>
</evidence>
<keyword evidence="5" id="KW-1185">Reference proteome</keyword>
<dbReference type="SUPFAM" id="SSF53448">
    <property type="entry name" value="Nucleotide-diphospho-sugar transferases"/>
    <property type="match status" value="1"/>
</dbReference>
<organism evidence="4 5">
    <name type="scientific">Aminipila luticellarii</name>
    <dbReference type="NCBI Taxonomy" id="2507160"/>
    <lineage>
        <taxon>Bacteria</taxon>
        <taxon>Bacillati</taxon>
        <taxon>Bacillota</taxon>
        <taxon>Clostridia</taxon>
        <taxon>Peptostreptococcales</taxon>
        <taxon>Anaerovoracaceae</taxon>
        <taxon>Aminipila</taxon>
    </lineage>
</organism>
<dbReference type="InterPro" id="IPR002495">
    <property type="entry name" value="Glyco_trans_8"/>
</dbReference>
<dbReference type="GO" id="GO:0046872">
    <property type="term" value="F:metal ion binding"/>
    <property type="evidence" value="ECO:0007669"/>
    <property type="project" value="UniProtKB-KW"/>
</dbReference>
<dbReference type="PANTHER" id="PTHR13778">
    <property type="entry name" value="GLYCOSYLTRANSFERASE 8 DOMAIN-CONTAINING PROTEIN"/>
    <property type="match status" value="1"/>
</dbReference>
<keyword evidence="3" id="KW-0479">Metal-binding</keyword>
<evidence type="ECO:0000256" key="3">
    <source>
        <dbReference type="ARBA" id="ARBA00022723"/>
    </source>
</evidence>
<dbReference type="PANTHER" id="PTHR13778:SF47">
    <property type="entry name" value="LIPOPOLYSACCHARIDE 1,3-GALACTOSYLTRANSFERASE"/>
    <property type="match status" value="1"/>
</dbReference>
<proteinExistence type="predicted"/>
<evidence type="ECO:0000256" key="1">
    <source>
        <dbReference type="ARBA" id="ARBA00022676"/>
    </source>
</evidence>
<dbReference type="InterPro" id="IPR029044">
    <property type="entry name" value="Nucleotide-diphossugar_trans"/>
</dbReference>
<accession>A0A410PV02</accession>
<dbReference type="InterPro" id="IPR050748">
    <property type="entry name" value="Glycosyltrans_8_dom-fam"/>
</dbReference>
<dbReference type="Proteomes" id="UP000287601">
    <property type="component" value="Chromosome"/>
</dbReference>
<dbReference type="CDD" id="cd04194">
    <property type="entry name" value="GT8_A4GalT_like"/>
    <property type="match status" value="1"/>
</dbReference>
<dbReference type="Pfam" id="PF01501">
    <property type="entry name" value="Glyco_transf_8"/>
    <property type="match status" value="1"/>
</dbReference>
<protein>
    <submittedName>
        <fullName evidence="4">Glycosyltransferase family 8 protein</fullName>
    </submittedName>
</protein>
<dbReference type="RefSeq" id="WP_128745428.1">
    <property type="nucleotide sequence ID" value="NZ_CP035281.1"/>
</dbReference>
<reference evidence="4 5" key="1">
    <citation type="submission" date="2019-01" db="EMBL/GenBank/DDBJ databases">
        <title>Draft genomes of a novel of Aminipila strains.</title>
        <authorList>
            <person name="Ma S."/>
        </authorList>
    </citation>
    <scope>NUCLEOTIDE SEQUENCE [LARGE SCALE GENOMIC DNA]</scope>
    <source>
        <strain evidence="5">JN-39</strain>
    </source>
</reference>
<evidence type="ECO:0000313" key="4">
    <source>
        <dbReference type="EMBL" id="QAT42779.1"/>
    </source>
</evidence>
<dbReference type="AlphaFoldDB" id="A0A410PV02"/>
<dbReference type="OrthoDB" id="9798746at2"/>
<dbReference type="EMBL" id="CP035281">
    <property type="protein sequence ID" value="QAT42779.1"/>
    <property type="molecule type" value="Genomic_DNA"/>
</dbReference>
<name>A0A410PV02_9FIRM</name>
<evidence type="ECO:0000313" key="5">
    <source>
        <dbReference type="Proteomes" id="UP000287601"/>
    </source>
</evidence>